<reference evidence="2" key="1">
    <citation type="submission" date="2017-02" db="EMBL/GenBank/DDBJ databases">
        <authorList>
            <person name="Varghese N."/>
            <person name="Submissions S."/>
        </authorList>
    </citation>
    <scope>NUCLEOTIDE SEQUENCE [LARGE SCALE GENOMIC DNA]</scope>
    <source>
        <strain evidence="2">DSM 19608</strain>
    </source>
</reference>
<evidence type="ECO:0000313" key="1">
    <source>
        <dbReference type="EMBL" id="SKA23560.1"/>
    </source>
</evidence>
<dbReference type="Proteomes" id="UP000190834">
    <property type="component" value="Unassembled WGS sequence"/>
</dbReference>
<protein>
    <submittedName>
        <fullName evidence="1">Uncharacterized protein</fullName>
    </submittedName>
</protein>
<proteinExistence type="predicted"/>
<dbReference type="OrthoDB" id="5883901at2"/>
<accession>A0A1T4S5H4</accession>
<name>A0A1T4S5H4_VIBCI</name>
<evidence type="ECO:0000313" key="2">
    <source>
        <dbReference type="Proteomes" id="UP000190834"/>
    </source>
</evidence>
<keyword evidence="2" id="KW-1185">Reference proteome</keyword>
<dbReference type="RefSeq" id="WP_078927366.1">
    <property type="nucleotide sequence ID" value="NZ_FUXB01000019.1"/>
</dbReference>
<sequence length="298" mass="33199">MALVFESTVIALGDQVFYGDFYSQELSSPEWCDDLYFTGNTRRALSHQSSSLSQRLIELLAHHRSALAHISPNASVCLLLPEINDRQHIADVLKAVQRVLPTSMDIDRPLFCFPYGSASFLVALERISTLAHSSYGCWVLSLDSSESFCSGHEYQLFDDIKTDSLLVSRIVVADEGLEASKVQIDCYSQAYSSGVDSVMPSLATLCGQELTDLALSLHDDESSDWQSHLFRFSPWITQETTYRFNNLMIGEVGAGSGLLKTLGLYEQQKMAFKSTFHALQLDSDPHGMAAGVLYRWRT</sequence>
<gene>
    <name evidence="1" type="ORF">SAMN02745782_03028</name>
</gene>
<dbReference type="AlphaFoldDB" id="A0A1T4S5H4"/>
<dbReference type="STRING" id="1123491.SAMN02745782_03028"/>
<dbReference type="GeneID" id="70582228"/>
<organism evidence="1 2">
    <name type="scientific">Vibrio cincinnatiensis DSM 19608</name>
    <dbReference type="NCBI Taxonomy" id="1123491"/>
    <lineage>
        <taxon>Bacteria</taxon>
        <taxon>Pseudomonadati</taxon>
        <taxon>Pseudomonadota</taxon>
        <taxon>Gammaproteobacteria</taxon>
        <taxon>Vibrionales</taxon>
        <taxon>Vibrionaceae</taxon>
        <taxon>Vibrio</taxon>
    </lineage>
</organism>
<dbReference type="EMBL" id="FUXB01000019">
    <property type="protein sequence ID" value="SKA23560.1"/>
    <property type="molecule type" value="Genomic_DNA"/>
</dbReference>